<sequence length="119" mass="13696">MRITITNWRLEPRNADDFRTILLLISTDLPEIEEMLVTINLSGSLITQIGDYVIAQYDSIDFQKRLGRLAAALFAKELKMNPKLIYNPVLKFGYLTETFPYGAVEIPDIADPKDWEFNI</sequence>
<protein>
    <submittedName>
        <fullName evidence="1">Uncharacterized protein</fullName>
    </submittedName>
</protein>
<gene>
    <name evidence="1" type="ORF">SAMN05443550_12014</name>
</gene>
<dbReference type="RefSeq" id="WP_090560070.1">
    <property type="nucleotide sequence ID" value="NZ_FNRA01000020.1"/>
</dbReference>
<name>A0A1H4HIV2_9SPHI</name>
<evidence type="ECO:0000313" key="1">
    <source>
        <dbReference type="EMBL" id="SEB21526.1"/>
    </source>
</evidence>
<accession>A0A1H4HIV2</accession>
<evidence type="ECO:0000313" key="2">
    <source>
        <dbReference type="Proteomes" id="UP000198850"/>
    </source>
</evidence>
<dbReference type="Proteomes" id="UP000198850">
    <property type="component" value="Unassembled WGS sequence"/>
</dbReference>
<proteinExistence type="predicted"/>
<organism evidence="1 2">
    <name type="scientific">Pedobacter hartonius</name>
    <dbReference type="NCBI Taxonomy" id="425514"/>
    <lineage>
        <taxon>Bacteria</taxon>
        <taxon>Pseudomonadati</taxon>
        <taxon>Bacteroidota</taxon>
        <taxon>Sphingobacteriia</taxon>
        <taxon>Sphingobacteriales</taxon>
        <taxon>Sphingobacteriaceae</taxon>
        <taxon>Pedobacter</taxon>
    </lineage>
</organism>
<dbReference type="AlphaFoldDB" id="A0A1H4HIV2"/>
<dbReference type="EMBL" id="FNRA01000020">
    <property type="protein sequence ID" value="SEB21526.1"/>
    <property type="molecule type" value="Genomic_DNA"/>
</dbReference>
<dbReference type="STRING" id="425514.SAMN05443550_12014"/>
<reference evidence="1 2" key="1">
    <citation type="submission" date="2016-10" db="EMBL/GenBank/DDBJ databases">
        <authorList>
            <person name="de Groot N.N."/>
        </authorList>
    </citation>
    <scope>NUCLEOTIDE SEQUENCE [LARGE SCALE GENOMIC DNA]</scope>
    <source>
        <strain evidence="1 2">DSM 19033</strain>
    </source>
</reference>
<keyword evidence="2" id="KW-1185">Reference proteome</keyword>